<protein>
    <submittedName>
        <fullName evidence="2">(Mediterranean fruit fly) hypothetical protein</fullName>
    </submittedName>
</protein>
<feature type="transmembrane region" description="Helical" evidence="1">
    <location>
        <begin position="170"/>
        <end position="192"/>
    </location>
</feature>
<evidence type="ECO:0000313" key="2">
    <source>
        <dbReference type="EMBL" id="CAD6999706.1"/>
    </source>
</evidence>
<gene>
    <name evidence="2" type="ORF">CCAP1982_LOCUS8232</name>
</gene>
<evidence type="ECO:0000313" key="3">
    <source>
        <dbReference type="Proteomes" id="UP000606786"/>
    </source>
</evidence>
<comment type="caution">
    <text evidence="2">The sequence shown here is derived from an EMBL/GenBank/DDBJ whole genome shotgun (WGS) entry which is preliminary data.</text>
</comment>
<keyword evidence="1" id="KW-1133">Transmembrane helix</keyword>
<keyword evidence="1" id="KW-0812">Transmembrane</keyword>
<organism evidence="2 3">
    <name type="scientific">Ceratitis capitata</name>
    <name type="common">Mediterranean fruit fly</name>
    <name type="synonym">Tephritis capitata</name>
    <dbReference type="NCBI Taxonomy" id="7213"/>
    <lineage>
        <taxon>Eukaryota</taxon>
        <taxon>Metazoa</taxon>
        <taxon>Ecdysozoa</taxon>
        <taxon>Arthropoda</taxon>
        <taxon>Hexapoda</taxon>
        <taxon>Insecta</taxon>
        <taxon>Pterygota</taxon>
        <taxon>Neoptera</taxon>
        <taxon>Endopterygota</taxon>
        <taxon>Diptera</taxon>
        <taxon>Brachycera</taxon>
        <taxon>Muscomorpha</taxon>
        <taxon>Tephritoidea</taxon>
        <taxon>Tephritidae</taxon>
        <taxon>Ceratitis</taxon>
        <taxon>Ceratitis</taxon>
    </lineage>
</organism>
<evidence type="ECO:0000256" key="1">
    <source>
        <dbReference type="SAM" id="Phobius"/>
    </source>
</evidence>
<accession>A0A811UPE5</accession>
<keyword evidence="3" id="KW-1185">Reference proteome</keyword>
<name>A0A811UPE5_CERCA</name>
<dbReference type="EMBL" id="CAJHJT010000012">
    <property type="protein sequence ID" value="CAD6999706.1"/>
    <property type="molecule type" value="Genomic_DNA"/>
</dbReference>
<dbReference type="AlphaFoldDB" id="A0A811UPE5"/>
<reference evidence="2" key="1">
    <citation type="submission" date="2020-11" db="EMBL/GenBank/DDBJ databases">
        <authorList>
            <person name="Whitehead M."/>
        </authorList>
    </citation>
    <scope>NUCLEOTIDE SEQUENCE</scope>
    <source>
        <strain evidence="2">EGII</strain>
    </source>
</reference>
<sequence length="197" mass="21698">MTECMGQSERLDGHGGENLHTLRESERAAALLWQKCVGGAPLLLHNFSPLTSLCASCLPVIAQQHHQQHTTSKQVAARVFAFAKHTTELRQKRVQATKARRFEQTLSVTGTICALPTQQHTCLHNFKADLVDKFPSCWWVDVTRLQQQPLQRKLSKPFLCDISVNSSPSVVLIAVVAAAVVSIGLYLSAFAASRQAL</sequence>
<dbReference type="Proteomes" id="UP000606786">
    <property type="component" value="Unassembled WGS sequence"/>
</dbReference>
<keyword evidence="1" id="KW-0472">Membrane</keyword>
<proteinExistence type="predicted"/>